<evidence type="ECO:0000313" key="1">
    <source>
        <dbReference type="EMBL" id="ESA17369.1"/>
    </source>
</evidence>
<proteinExistence type="predicted"/>
<sequence length="52" mass="5765">MYIKSLEYINNAGMLILKKMGTAAVDNPYGESNRKSKFASKTIVCTCEFNIG</sequence>
<dbReference type="EMBL" id="KI280241">
    <property type="protein sequence ID" value="ESA17369.1"/>
    <property type="molecule type" value="Genomic_DNA"/>
</dbReference>
<dbReference type="HOGENOM" id="CLU_3088391_0_0_1"/>
<reference evidence="1" key="1">
    <citation type="submission" date="2013-07" db="EMBL/GenBank/DDBJ databases">
        <title>The genome of an arbuscular mycorrhizal fungus provides insights into the evolution of the oldest plant symbiosis.</title>
        <authorList>
            <consortium name="DOE Joint Genome Institute"/>
            <person name="Tisserant E."/>
            <person name="Malbreil M."/>
            <person name="Kuo A."/>
            <person name="Kohler A."/>
            <person name="Symeonidi A."/>
            <person name="Balestrini R."/>
            <person name="Charron P."/>
            <person name="Duensing N."/>
            <person name="Frei-dit-Frey N."/>
            <person name="Gianinazzi-Pearson V."/>
            <person name="Gilbert B."/>
            <person name="Handa Y."/>
            <person name="Hijri M."/>
            <person name="Kaul R."/>
            <person name="Kawaguchi M."/>
            <person name="Krajinski F."/>
            <person name="Lammers P."/>
            <person name="Lapierre D."/>
            <person name="Masclaux F.G."/>
            <person name="Murat C."/>
            <person name="Morin E."/>
            <person name="Ndikumana S."/>
            <person name="Pagni M."/>
            <person name="Petitpierre D."/>
            <person name="Requena N."/>
            <person name="Rosikiewicz P."/>
            <person name="Riley R."/>
            <person name="Saito K."/>
            <person name="San Clemente H."/>
            <person name="Shapiro H."/>
            <person name="van Tuinen D."/>
            <person name="Becard G."/>
            <person name="Bonfante P."/>
            <person name="Paszkowski U."/>
            <person name="Shachar-Hill Y."/>
            <person name="Young J.P."/>
            <person name="Sanders I.R."/>
            <person name="Henrissat B."/>
            <person name="Rensing S.A."/>
            <person name="Grigoriev I.V."/>
            <person name="Corradi N."/>
            <person name="Roux C."/>
            <person name="Martin F."/>
        </authorList>
    </citation>
    <scope>NUCLEOTIDE SEQUENCE</scope>
    <source>
        <strain evidence="1">DAOM 197198</strain>
    </source>
</reference>
<dbReference type="AlphaFoldDB" id="U9UAC8"/>
<organism evidence="1">
    <name type="scientific">Rhizophagus irregularis (strain DAOM 181602 / DAOM 197198 / MUCL 43194)</name>
    <name type="common">Arbuscular mycorrhizal fungus</name>
    <name type="synonym">Glomus intraradices</name>
    <dbReference type="NCBI Taxonomy" id="747089"/>
    <lineage>
        <taxon>Eukaryota</taxon>
        <taxon>Fungi</taxon>
        <taxon>Fungi incertae sedis</taxon>
        <taxon>Mucoromycota</taxon>
        <taxon>Glomeromycotina</taxon>
        <taxon>Glomeromycetes</taxon>
        <taxon>Glomerales</taxon>
        <taxon>Glomeraceae</taxon>
        <taxon>Rhizophagus</taxon>
    </lineage>
</organism>
<gene>
    <name evidence="1" type="ORF">GLOINDRAFT_345115</name>
</gene>
<protein>
    <submittedName>
        <fullName evidence="1">Uncharacterized protein</fullName>
    </submittedName>
</protein>
<accession>U9UAC8</accession>
<name>U9UAC8_RHIID</name>